<feature type="region of interest" description="Disordered" evidence="1">
    <location>
        <begin position="39"/>
        <end position="81"/>
    </location>
</feature>
<name>A0AAV3RAJ0_LITER</name>
<evidence type="ECO:0000313" key="3">
    <source>
        <dbReference type="Proteomes" id="UP001454036"/>
    </source>
</evidence>
<keyword evidence="3" id="KW-1185">Reference proteome</keyword>
<feature type="compositionally biased region" description="Pro residues" evidence="1">
    <location>
        <begin position="54"/>
        <end position="72"/>
    </location>
</feature>
<feature type="region of interest" description="Disordered" evidence="1">
    <location>
        <begin position="1"/>
        <end position="23"/>
    </location>
</feature>
<evidence type="ECO:0000256" key="1">
    <source>
        <dbReference type="SAM" id="MobiDB-lite"/>
    </source>
</evidence>
<dbReference type="EMBL" id="BAABME010025311">
    <property type="protein sequence ID" value="GAA0171903.1"/>
    <property type="molecule type" value="Genomic_DNA"/>
</dbReference>
<protein>
    <submittedName>
        <fullName evidence="2">Uncharacterized protein</fullName>
    </submittedName>
</protein>
<organism evidence="2 3">
    <name type="scientific">Lithospermum erythrorhizon</name>
    <name type="common">Purple gromwell</name>
    <name type="synonym">Lithospermum officinale var. erythrorhizon</name>
    <dbReference type="NCBI Taxonomy" id="34254"/>
    <lineage>
        <taxon>Eukaryota</taxon>
        <taxon>Viridiplantae</taxon>
        <taxon>Streptophyta</taxon>
        <taxon>Embryophyta</taxon>
        <taxon>Tracheophyta</taxon>
        <taxon>Spermatophyta</taxon>
        <taxon>Magnoliopsida</taxon>
        <taxon>eudicotyledons</taxon>
        <taxon>Gunneridae</taxon>
        <taxon>Pentapetalae</taxon>
        <taxon>asterids</taxon>
        <taxon>lamiids</taxon>
        <taxon>Boraginales</taxon>
        <taxon>Boraginaceae</taxon>
        <taxon>Boraginoideae</taxon>
        <taxon>Lithospermeae</taxon>
        <taxon>Lithospermum</taxon>
    </lineage>
</organism>
<accession>A0AAV3RAJ0</accession>
<reference evidence="2 3" key="1">
    <citation type="submission" date="2024-01" db="EMBL/GenBank/DDBJ databases">
        <title>The complete chloroplast genome sequence of Lithospermum erythrorhizon: insights into the phylogenetic relationship among Boraginaceae species and the maternal lineages of purple gromwells.</title>
        <authorList>
            <person name="Okada T."/>
            <person name="Watanabe K."/>
        </authorList>
    </citation>
    <scope>NUCLEOTIDE SEQUENCE [LARGE SCALE GENOMIC DNA]</scope>
</reference>
<dbReference type="Proteomes" id="UP001454036">
    <property type="component" value="Unassembled WGS sequence"/>
</dbReference>
<gene>
    <name evidence="2" type="ORF">LIER_41243</name>
</gene>
<evidence type="ECO:0000313" key="2">
    <source>
        <dbReference type="EMBL" id="GAA0171903.1"/>
    </source>
</evidence>
<proteinExistence type="predicted"/>
<feature type="compositionally biased region" description="Polar residues" evidence="1">
    <location>
        <begin position="1"/>
        <end position="10"/>
    </location>
</feature>
<sequence>MSLASSSSFSCIKLTSPSSSSTSTILRYYSTNKPNVLTTIRNSQAEGPLRRPVAQPPTPVKPITPSSSPPPSQDSTPPTKQVVVDKNVITTEFQRQKAKELQEYFKKKKLEEANQGPFFGFINKNEISNGRYGEILLALLFC</sequence>
<comment type="caution">
    <text evidence="2">The sequence shown here is derived from an EMBL/GenBank/DDBJ whole genome shotgun (WGS) entry which is preliminary data.</text>
</comment>
<dbReference type="AlphaFoldDB" id="A0AAV3RAJ0"/>